<dbReference type="GO" id="GO:0022857">
    <property type="term" value="F:transmembrane transporter activity"/>
    <property type="evidence" value="ECO:0007669"/>
    <property type="project" value="InterPro"/>
</dbReference>
<dbReference type="PANTHER" id="PTHR23501:SF199">
    <property type="entry name" value="MFS EFFLUX TRANSPORTER INPD-RELATED"/>
    <property type="match status" value="1"/>
</dbReference>
<evidence type="ECO:0008006" key="8">
    <source>
        <dbReference type="Google" id="ProtNLM"/>
    </source>
</evidence>
<feature type="transmembrane region" description="Helical" evidence="5">
    <location>
        <begin position="181"/>
        <end position="200"/>
    </location>
</feature>
<dbReference type="SUPFAM" id="SSF103473">
    <property type="entry name" value="MFS general substrate transporter"/>
    <property type="match status" value="1"/>
</dbReference>
<evidence type="ECO:0000256" key="4">
    <source>
        <dbReference type="ARBA" id="ARBA00023136"/>
    </source>
</evidence>
<dbReference type="GO" id="GO:0005886">
    <property type="term" value="C:plasma membrane"/>
    <property type="evidence" value="ECO:0007669"/>
    <property type="project" value="TreeGrafter"/>
</dbReference>
<dbReference type="InterPro" id="IPR011701">
    <property type="entry name" value="MFS"/>
</dbReference>
<dbReference type="VEuPathDB" id="FungiDB:EMCG_09325"/>
<feature type="transmembrane region" description="Helical" evidence="5">
    <location>
        <begin position="243"/>
        <end position="265"/>
    </location>
</feature>
<dbReference type="Gene3D" id="1.20.1250.20">
    <property type="entry name" value="MFS general substrate transporter like domains"/>
    <property type="match status" value="1"/>
</dbReference>
<keyword evidence="3 5" id="KW-1133">Transmembrane helix</keyword>
<feature type="transmembrane region" description="Helical" evidence="5">
    <location>
        <begin position="156"/>
        <end position="175"/>
    </location>
</feature>
<dbReference type="InterPro" id="IPR036259">
    <property type="entry name" value="MFS_trans_sf"/>
</dbReference>
<feature type="transmembrane region" description="Helical" evidence="5">
    <location>
        <begin position="67"/>
        <end position="86"/>
    </location>
</feature>
<dbReference type="Pfam" id="PF07690">
    <property type="entry name" value="MFS_1"/>
    <property type="match status" value="1"/>
</dbReference>
<proteinExistence type="predicted"/>
<organism evidence="6 7">
    <name type="scientific">[Emmonsia] crescens</name>
    <dbReference type="NCBI Taxonomy" id="73230"/>
    <lineage>
        <taxon>Eukaryota</taxon>
        <taxon>Fungi</taxon>
        <taxon>Dikarya</taxon>
        <taxon>Ascomycota</taxon>
        <taxon>Pezizomycotina</taxon>
        <taxon>Eurotiomycetes</taxon>
        <taxon>Eurotiomycetidae</taxon>
        <taxon>Onygenales</taxon>
        <taxon>Ajellomycetaceae</taxon>
        <taxon>Emergomyces</taxon>
    </lineage>
</organism>
<evidence type="ECO:0000256" key="5">
    <source>
        <dbReference type="SAM" id="Phobius"/>
    </source>
</evidence>
<gene>
    <name evidence="6" type="ORF">GX50_00479</name>
</gene>
<keyword evidence="2 5" id="KW-0812">Transmembrane</keyword>
<keyword evidence="7" id="KW-1185">Reference proteome</keyword>
<evidence type="ECO:0000256" key="3">
    <source>
        <dbReference type="ARBA" id="ARBA00022989"/>
    </source>
</evidence>
<dbReference type="Gene3D" id="1.20.1720.10">
    <property type="entry name" value="Multidrug resistance protein D"/>
    <property type="match status" value="1"/>
</dbReference>
<dbReference type="AlphaFoldDB" id="A0A2B7ZV39"/>
<dbReference type="PANTHER" id="PTHR23501">
    <property type="entry name" value="MAJOR FACILITATOR SUPERFAMILY"/>
    <property type="match status" value="1"/>
</dbReference>
<feature type="transmembrane region" description="Helical" evidence="5">
    <location>
        <begin position="98"/>
        <end position="118"/>
    </location>
</feature>
<dbReference type="Proteomes" id="UP000226031">
    <property type="component" value="Unassembled WGS sequence"/>
</dbReference>
<feature type="transmembrane region" description="Helical" evidence="5">
    <location>
        <begin position="28"/>
        <end position="46"/>
    </location>
</feature>
<dbReference type="EMBL" id="PDND01000005">
    <property type="protein sequence ID" value="PGH36617.1"/>
    <property type="molecule type" value="Genomic_DNA"/>
</dbReference>
<evidence type="ECO:0000313" key="7">
    <source>
        <dbReference type="Proteomes" id="UP000226031"/>
    </source>
</evidence>
<feature type="transmembrane region" description="Helical" evidence="5">
    <location>
        <begin position="212"/>
        <end position="231"/>
    </location>
</feature>
<name>A0A2B7ZV39_9EURO</name>
<reference evidence="6 7" key="1">
    <citation type="submission" date="2017-10" db="EMBL/GenBank/DDBJ databases">
        <title>Comparative genomics in systemic dimorphic fungi from Ajellomycetaceae.</title>
        <authorList>
            <person name="Munoz J.F."/>
            <person name="Mcewen J.G."/>
            <person name="Clay O.K."/>
            <person name="Cuomo C.A."/>
        </authorList>
    </citation>
    <scope>NUCLEOTIDE SEQUENCE [LARGE SCALE GENOMIC DNA]</scope>
    <source>
        <strain evidence="6 7">UAMH4076</strain>
    </source>
</reference>
<evidence type="ECO:0000256" key="2">
    <source>
        <dbReference type="ARBA" id="ARBA00022692"/>
    </source>
</evidence>
<evidence type="ECO:0000256" key="1">
    <source>
        <dbReference type="ARBA" id="ARBA00004141"/>
    </source>
</evidence>
<comment type="subcellular location">
    <subcellularLocation>
        <location evidence="1">Membrane</location>
        <topology evidence="1">Multi-pass membrane protein</topology>
    </subcellularLocation>
</comment>
<accession>A0A2B7ZV39</accession>
<evidence type="ECO:0000313" key="6">
    <source>
        <dbReference type="EMBL" id="PGH36617.1"/>
    </source>
</evidence>
<protein>
    <recommendedName>
        <fullName evidence="8">Major facilitator superfamily (MFS) profile domain-containing protein</fullName>
    </recommendedName>
</protein>
<keyword evidence="4 5" id="KW-0472">Membrane</keyword>
<sequence>MYDFASIAGPLMGGAFIDNPKLTWRWCFYINLPLGLQTALTIIFVYRPQARKEKKIPFVEQLKQMDLPRTAVILPSVICLVLALQWGGTKYEWKSGRIIALLVVAVVLLSTFVIIQTISGGRATVPTRTSGVLPSLALIPIWFQAIKGVSPIKSGVMNLPMILSFVIFSLLSGTLTSVTGYYVQFTYLAVILMTIGTCLLSTLRVDSSHAEWIGYQFLLGAGIGFGLQAAFVAAQTALPVEDIPIGTATIMFSKNLAVAIMVSVAQKVFTNQFVKNLSTYVPNFDGQSILDIGATQIRSKVPRSFTRRCSFHIISR</sequence>
<comment type="caution">
    <text evidence="6">The sequence shown here is derived from an EMBL/GenBank/DDBJ whole genome shotgun (WGS) entry which is preliminary data.</text>
</comment>